<keyword evidence="4" id="KW-1185">Reference proteome</keyword>
<gene>
    <name evidence="3" type="ORF">SHD_1214</name>
</gene>
<proteinExistence type="predicted"/>
<dbReference type="InterPro" id="IPR027016">
    <property type="entry name" value="UCP029811"/>
</dbReference>
<accession>A0ABN0PPZ9</accession>
<dbReference type="Gene3D" id="2.40.128.110">
    <property type="entry name" value="Lipid/polyisoprenoid-binding, YceI-like"/>
    <property type="match status" value="1"/>
</dbReference>
<dbReference type="Pfam" id="PF04264">
    <property type="entry name" value="YceI"/>
    <property type="match status" value="1"/>
</dbReference>
<dbReference type="EMBL" id="AXZL01000055">
    <property type="protein sequence ID" value="ESE42144.1"/>
    <property type="molecule type" value="Genomic_DNA"/>
</dbReference>
<dbReference type="PANTHER" id="PTHR34406:SF1">
    <property type="entry name" value="PROTEIN YCEI"/>
    <property type="match status" value="1"/>
</dbReference>
<dbReference type="SMART" id="SM00867">
    <property type="entry name" value="YceI"/>
    <property type="match status" value="1"/>
</dbReference>
<dbReference type="PIRSF" id="PIRSF029811">
    <property type="entry name" value="UCP029811"/>
    <property type="match status" value="1"/>
</dbReference>
<keyword evidence="1" id="KW-0732">Signal</keyword>
<dbReference type="Proteomes" id="UP000017548">
    <property type="component" value="Unassembled WGS sequence"/>
</dbReference>
<evidence type="ECO:0000313" key="3">
    <source>
        <dbReference type="EMBL" id="ESE42144.1"/>
    </source>
</evidence>
<feature type="chain" id="PRO_5045902330" evidence="1">
    <location>
        <begin position="23"/>
        <end position="194"/>
    </location>
</feature>
<protein>
    <submittedName>
        <fullName evidence="3">YceI family protein</fullName>
    </submittedName>
</protein>
<dbReference type="InterPro" id="IPR007372">
    <property type="entry name" value="Lipid/polyisoprenoid-bd_YceI"/>
</dbReference>
<dbReference type="InterPro" id="IPR036761">
    <property type="entry name" value="TTHA0802/YceI-like_sf"/>
</dbReference>
<dbReference type="PANTHER" id="PTHR34406">
    <property type="entry name" value="PROTEIN YCEI"/>
    <property type="match status" value="1"/>
</dbReference>
<evidence type="ECO:0000256" key="1">
    <source>
        <dbReference type="SAM" id="SignalP"/>
    </source>
</evidence>
<sequence length="194" mass="21227">MDTMKKWIGIAALASLVSFSCAAQWQVTEQDSRVSFVSVKKGDIAEVHHFKQLNGALKDDGQFELTIPLMSVATGIDVRDERMQNLLFEVSLFPELKLSSQVDSKMVKELAVGQSKVADIDGKISLHGKQQTKTFSVILTKVSDNKLMVSSFQPIIVNANEFDLVAGVDKLRDIAGLSSISQAVPVSFVLTLIK</sequence>
<dbReference type="SUPFAM" id="SSF101874">
    <property type="entry name" value="YceI-like"/>
    <property type="match status" value="1"/>
</dbReference>
<dbReference type="PROSITE" id="PS51257">
    <property type="entry name" value="PROKAR_LIPOPROTEIN"/>
    <property type="match status" value="1"/>
</dbReference>
<feature type="domain" description="Lipid/polyisoprenoid-binding YceI-like" evidence="2">
    <location>
        <begin position="24"/>
        <end position="193"/>
    </location>
</feature>
<evidence type="ECO:0000259" key="2">
    <source>
        <dbReference type="SMART" id="SM00867"/>
    </source>
</evidence>
<organism evidence="3 4">
    <name type="scientific">Shewanella decolorationis S12</name>
    <dbReference type="NCBI Taxonomy" id="1353536"/>
    <lineage>
        <taxon>Bacteria</taxon>
        <taxon>Pseudomonadati</taxon>
        <taxon>Pseudomonadota</taxon>
        <taxon>Gammaproteobacteria</taxon>
        <taxon>Alteromonadales</taxon>
        <taxon>Shewanellaceae</taxon>
        <taxon>Shewanella</taxon>
    </lineage>
</organism>
<reference evidence="3 4" key="1">
    <citation type="journal article" date="2013" name="Genome Announc.">
        <title>Draft Genome Sequence of Shewanella decolorationis S12, a Dye-Degrading Bacterium Isolated from a Wastewater Treatment Plant.</title>
        <authorList>
            <person name="Xu M."/>
            <person name="Fang Y."/>
            <person name="Liu J."/>
            <person name="Chen X."/>
            <person name="Sun G."/>
            <person name="Guo J."/>
            <person name="Hua Z."/>
            <person name="Tu Q."/>
            <person name="Wu L."/>
            <person name="Zhou J."/>
            <person name="Liu X."/>
        </authorList>
    </citation>
    <scope>NUCLEOTIDE SEQUENCE [LARGE SCALE GENOMIC DNA]</scope>
    <source>
        <strain evidence="3 4">S12</strain>
    </source>
</reference>
<feature type="signal peptide" evidence="1">
    <location>
        <begin position="1"/>
        <end position="22"/>
    </location>
</feature>
<evidence type="ECO:0000313" key="4">
    <source>
        <dbReference type="Proteomes" id="UP000017548"/>
    </source>
</evidence>
<name>A0ABN0PPZ9_9GAMM</name>
<comment type="caution">
    <text evidence="3">The sequence shown here is derived from an EMBL/GenBank/DDBJ whole genome shotgun (WGS) entry which is preliminary data.</text>
</comment>